<sequence length="291" mass="32025">MKFGIIGTGIVGTAIAVRLEEAGYQCLGVATRSAASYERFRQYLNKERIPLEEWVPEADLIFITTQDGMIQSVAKNLAERRLYRNGQIWIHCSGSQKAEILKDNSFLPIKTLSMHPIQTFADVGEAIKLLSGSHFGLEGEAIEEGAQIVQDLGGIPHKLDPEKKPLYHAGSVMVSNYIVALADMAVQLFDLAGIPKEAALQSLIPLMQGTLRNLDKVGLPQALTGPIARGDSEVVRSHLECMPLELEQSYRALGISTLELAQTKMKLNGKEYPKENLQKLYQLLVLQGGKK</sequence>
<evidence type="ECO:0000259" key="1">
    <source>
        <dbReference type="Pfam" id="PF10727"/>
    </source>
</evidence>
<accession>W0E4S9</accession>
<dbReference type="PANTHER" id="PTHR40459">
    <property type="entry name" value="CONSERVED HYPOTHETICAL ALANINE AND LEUCINE RICH PROTEIN"/>
    <property type="match status" value="1"/>
</dbReference>
<dbReference type="eggNOG" id="COG5495">
    <property type="taxonomic scope" value="Bacteria"/>
</dbReference>
<dbReference type="SUPFAM" id="SSF48179">
    <property type="entry name" value="6-phosphogluconate dehydrogenase C-terminal domain-like"/>
    <property type="match status" value="1"/>
</dbReference>
<dbReference type="Pfam" id="PF10728">
    <property type="entry name" value="DUF2520"/>
    <property type="match status" value="1"/>
</dbReference>
<dbReference type="RefSeq" id="WP_006717556.1">
    <property type="nucleotide sequence ID" value="NZ_CP007032.1"/>
</dbReference>
<dbReference type="AlphaFoldDB" id="W0E4S9"/>
<keyword evidence="4" id="KW-1185">Reference proteome</keyword>
<dbReference type="EMBL" id="CP007032">
    <property type="protein sequence ID" value="AHF05742.1"/>
    <property type="molecule type" value="Genomic_DNA"/>
</dbReference>
<protein>
    <submittedName>
        <fullName evidence="3">NAD-dependent glycerol-3-phosphate dehydrogenase</fullName>
    </submittedName>
</protein>
<dbReference type="InterPro" id="IPR037108">
    <property type="entry name" value="TM1727-like_C_sf"/>
</dbReference>
<name>W0E4S9_9FIRM</name>
<dbReference type="PANTHER" id="PTHR40459:SF1">
    <property type="entry name" value="CONSERVED HYPOTHETICAL ALANINE AND LEUCINE RICH PROTEIN"/>
    <property type="match status" value="1"/>
</dbReference>
<dbReference type="OrthoDB" id="9810755at2"/>
<evidence type="ECO:0000313" key="3">
    <source>
        <dbReference type="EMBL" id="AHF05742.1"/>
    </source>
</evidence>
<feature type="domain" description="DUF2520" evidence="2">
    <location>
        <begin position="135"/>
        <end position="256"/>
    </location>
</feature>
<dbReference type="SUPFAM" id="SSF51735">
    <property type="entry name" value="NAD(P)-binding Rossmann-fold domains"/>
    <property type="match status" value="1"/>
</dbReference>
<proteinExistence type="predicted"/>
<dbReference type="InterPro" id="IPR018931">
    <property type="entry name" value="DUF2520"/>
</dbReference>
<dbReference type="Proteomes" id="UP000010847">
    <property type="component" value="Chromosome"/>
</dbReference>
<dbReference type="STRING" id="871968.DESME_00415"/>
<dbReference type="InterPro" id="IPR008927">
    <property type="entry name" value="6-PGluconate_DH-like_C_sf"/>
</dbReference>
<feature type="domain" description="Putative oxidoreductase/dehydrogenase Rossmann-like" evidence="1">
    <location>
        <begin position="2"/>
        <end position="104"/>
    </location>
</feature>
<gene>
    <name evidence="3" type="ORF">DESME_00415</name>
</gene>
<dbReference type="InterPro" id="IPR036291">
    <property type="entry name" value="NAD(P)-bd_dom_sf"/>
</dbReference>
<evidence type="ECO:0000259" key="2">
    <source>
        <dbReference type="Pfam" id="PF10728"/>
    </source>
</evidence>
<evidence type="ECO:0000313" key="4">
    <source>
        <dbReference type="Proteomes" id="UP000010847"/>
    </source>
</evidence>
<dbReference type="KEGG" id="dmt:DESME_00415"/>
<dbReference type="Pfam" id="PF10727">
    <property type="entry name" value="Rossmann-like"/>
    <property type="match status" value="1"/>
</dbReference>
<dbReference type="Gene3D" id="3.40.50.720">
    <property type="entry name" value="NAD(P)-binding Rossmann-like Domain"/>
    <property type="match status" value="1"/>
</dbReference>
<dbReference type="Gene3D" id="1.10.1040.20">
    <property type="entry name" value="ProC-like, C-terminal domain"/>
    <property type="match status" value="1"/>
</dbReference>
<dbReference type="InterPro" id="IPR019665">
    <property type="entry name" value="OxRdtase/DH_put_Rossmann_dom"/>
</dbReference>
<organism evidence="3 4">
    <name type="scientific">Desulfitobacterium metallireducens DSM 15288</name>
    <dbReference type="NCBI Taxonomy" id="871968"/>
    <lineage>
        <taxon>Bacteria</taxon>
        <taxon>Bacillati</taxon>
        <taxon>Bacillota</taxon>
        <taxon>Clostridia</taxon>
        <taxon>Eubacteriales</taxon>
        <taxon>Desulfitobacteriaceae</taxon>
        <taxon>Desulfitobacterium</taxon>
    </lineage>
</organism>
<reference evidence="3 4" key="1">
    <citation type="submission" date="2013-12" db="EMBL/GenBank/DDBJ databases">
        <authorList>
            <consortium name="DOE Joint Genome Institute"/>
            <person name="Smidt H."/>
            <person name="Huntemann M."/>
            <person name="Han J."/>
            <person name="Chen A."/>
            <person name="Kyrpides N."/>
            <person name="Mavromatis K."/>
            <person name="Markowitz V."/>
            <person name="Palaniappan K."/>
            <person name="Ivanova N."/>
            <person name="Schaumberg A."/>
            <person name="Pati A."/>
            <person name="Liolios K."/>
            <person name="Nordberg H.P."/>
            <person name="Cantor M.N."/>
            <person name="Hua S.X."/>
            <person name="Woyke T."/>
        </authorList>
    </citation>
    <scope>NUCLEOTIDE SEQUENCE [LARGE SCALE GENOMIC DNA]</scope>
    <source>
        <strain evidence="4">DSM 15288</strain>
    </source>
</reference>
<dbReference type="HOGENOM" id="CLU_055635_1_0_9"/>